<feature type="signal peptide" evidence="1">
    <location>
        <begin position="1"/>
        <end position="17"/>
    </location>
</feature>
<protein>
    <recommendedName>
        <fullName evidence="4">YARHG domain-containing protein</fullName>
    </recommendedName>
</protein>
<keyword evidence="1" id="KW-0732">Signal</keyword>
<reference evidence="2 3" key="1">
    <citation type="submission" date="2016-09" db="EMBL/GenBank/DDBJ databases">
        <title>Metabolic pathway, cell adaptation mechanisms and a novel monoxygenase revealed through proteogenomic-transcription analysis of a Sphingomonas haloaromaticamans strain degrading the fungicide ortho-phenylphenol.</title>
        <authorList>
            <person name="Perruchon C."/>
            <person name="Papadopoulou E.S."/>
            <person name="Rousidou C."/>
            <person name="Vasileiadis S."/>
            <person name="Tanou G."/>
            <person name="Amoutzias G."/>
            <person name="Molassiotis A."/>
            <person name="Karpouzas D.G."/>
        </authorList>
    </citation>
    <scope>NUCLEOTIDE SEQUENCE [LARGE SCALE GENOMIC DNA]</scope>
    <source>
        <strain evidence="2 3">P3</strain>
    </source>
</reference>
<proteinExistence type="predicted"/>
<dbReference type="AlphaFoldDB" id="A0A1S1HFG8"/>
<feature type="chain" id="PRO_5012458672" description="YARHG domain-containing protein" evidence="1">
    <location>
        <begin position="18"/>
        <end position="126"/>
    </location>
</feature>
<dbReference type="RefSeq" id="WP_084653518.1">
    <property type="nucleotide sequence ID" value="NZ_MIPT01000001.1"/>
</dbReference>
<dbReference type="OrthoDB" id="7471337at2"/>
<evidence type="ECO:0000256" key="1">
    <source>
        <dbReference type="SAM" id="SignalP"/>
    </source>
</evidence>
<gene>
    <name evidence="2" type="ORF">BHE75_02969</name>
</gene>
<evidence type="ECO:0008006" key="4">
    <source>
        <dbReference type="Google" id="ProtNLM"/>
    </source>
</evidence>
<dbReference type="EMBL" id="MIPT01000001">
    <property type="protein sequence ID" value="OHT20964.1"/>
    <property type="molecule type" value="Genomic_DNA"/>
</dbReference>
<evidence type="ECO:0000313" key="2">
    <source>
        <dbReference type="EMBL" id="OHT20964.1"/>
    </source>
</evidence>
<dbReference type="Proteomes" id="UP000179467">
    <property type="component" value="Unassembled WGS sequence"/>
</dbReference>
<keyword evidence="3" id="KW-1185">Reference proteome</keyword>
<sequence length="126" mass="13721">MTIARLPLLIAMIGAIAAPAAAQQQIKTPPNAFSDRLASLSELQRHAALRRAILDSGQYCKRVEWSAKQQQYKNLVMWVARCNPDGDKAVYIGPDGTVQVRDCKEAATLKLPACRVPPAQPAAARK</sequence>
<accession>A0A1S1HFG8</accession>
<comment type="caution">
    <text evidence="2">The sequence shown here is derived from an EMBL/GenBank/DDBJ whole genome shotgun (WGS) entry which is preliminary data.</text>
</comment>
<evidence type="ECO:0000313" key="3">
    <source>
        <dbReference type="Proteomes" id="UP000179467"/>
    </source>
</evidence>
<name>A0A1S1HFG8_9SPHN</name>
<organism evidence="2 3">
    <name type="scientific">Edaphosphingomonas haloaromaticamans</name>
    <dbReference type="NCBI Taxonomy" id="653954"/>
    <lineage>
        <taxon>Bacteria</taxon>
        <taxon>Pseudomonadati</taxon>
        <taxon>Pseudomonadota</taxon>
        <taxon>Alphaproteobacteria</taxon>
        <taxon>Sphingomonadales</taxon>
        <taxon>Rhizorhabdaceae</taxon>
        <taxon>Edaphosphingomonas</taxon>
    </lineage>
</organism>